<evidence type="ECO:0000313" key="9">
    <source>
        <dbReference type="EMBL" id="MFD1880775.1"/>
    </source>
</evidence>
<keyword evidence="5 8" id="KW-0812">Transmembrane</keyword>
<evidence type="ECO:0000256" key="4">
    <source>
        <dbReference type="ARBA" id="ARBA00022475"/>
    </source>
</evidence>
<feature type="transmembrane region" description="Helical" evidence="8">
    <location>
        <begin position="184"/>
        <end position="204"/>
    </location>
</feature>
<dbReference type="EMBL" id="JBHUEN010000008">
    <property type="protein sequence ID" value="MFD1880775.1"/>
    <property type="molecule type" value="Genomic_DNA"/>
</dbReference>
<keyword evidence="4 8" id="KW-1003">Cell membrane</keyword>
<comment type="similarity">
    <text evidence="2 8">Belongs to the 4-toluene sulfonate uptake permease (TSUP) (TC 2.A.102) family.</text>
</comment>
<dbReference type="InterPro" id="IPR002781">
    <property type="entry name" value="TM_pro_TauE-like"/>
</dbReference>
<accession>A0ABW4R416</accession>
<keyword evidence="3" id="KW-0813">Transport</keyword>
<evidence type="ECO:0000313" key="10">
    <source>
        <dbReference type="Proteomes" id="UP001597213"/>
    </source>
</evidence>
<evidence type="ECO:0000256" key="3">
    <source>
        <dbReference type="ARBA" id="ARBA00022448"/>
    </source>
</evidence>
<dbReference type="PANTHER" id="PTHR30269">
    <property type="entry name" value="TRANSMEMBRANE PROTEIN YFCA"/>
    <property type="match status" value="1"/>
</dbReference>
<organism evidence="9 10">
    <name type="scientific">Paracoccus pacificus</name>
    <dbReference type="NCBI Taxonomy" id="1463598"/>
    <lineage>
        <taxon>Bacteria</taxon>
        <taxon>Pseudomonadati</taxon>
        <taxon>Pseudomonadota</taxon>
        <taxon>Alphaproteobacteria</taxon>
        <taxon>Rhodobacterales</taxon>
        <taxon>Paracoccaceae</taxon>
        <taxon>Paracoccus</taxon>
    </lineage>
</organism>
<evidence type="ECO:0000256" key="8">
    <source>
        <dbReference type="RuleBase" id="RU363041"/>
    </source>
</evidence>
<evidence type="ECO:0000256" key="7">
    <source>
        <dbReference type="ARBA" id="ARBA00023136"/>
    </source>
</evidence>
<name>A0ABW4R416_9RHOB</name>
<keyword evidence="7 8" id="KW-0472">Membrane</keyword>
<evidence type="ECO:0000256" key="6">
    <source>
        <dbReference type="ARBA" id="ARBA00022989"/>
    </source>
</evidence>
<evidence type="ECO:0000256" key="5">
    <source>
        <dbReference type="ARBA" id="ARBA00022692"/>
    </source>
</evidence>
<evidence type="ECO:0000256" key="2">
    <source>
        <dbReference type="ARBA" id="ARBA00009142"/>
    </source>
</evidence>
<feature type="transmembrane region" description="Helical" evidence="8">
    <location>
        <begin position="147"/>
        <end position="172"/>
    </location>
</feature>
<evidence type="ECO:0000256" key="1">
    <source>
        <dbReference type="ARBA" id="ARBA00004651"/>
    </source>
</evidence>
<gene>
    <name evidence="9" type="ORF">ACFSCT_03480</name>
</gene>
<dbReference type="Pfam" id="PF01925">
    <property type="entry name" value="TauE"/>
    <property type="match status" value="1"/>
</dbReference>
<sequence length="260" mass="27798">MVCNESSPSWKNIEVSLEVILALLAGAAAGGFINGLAGFGTALLSLGIWLQVMPPWQAVSIAAAMSVVSGVQSIWFTRRELRGNGRLSRFLLPAILGLPIGLAVLSFISAAVLKLVIAGFMLLYGAFFVLRRSLPQIQRPLPVADSLVGFLGGILGGAASLSGALPTMWCALQPWSKGETSAVLRPYNVVILGIATVLFAWQGYYSSDTLIMIAVALPATLIASQIGIAVFRRLTDHQFRWLLIWLMFASGALLTLRELT</sequence>
<reference evidence="10" key="1">
    <citation type="journal article" date="2019" name="Int. J. Syst. Evol. Microbiol.">
        <title>The Global Catalogue of Microorganisms (GCM) 10K type strain sequencing project: providing services to taxonomists for standard genome sequencing and annotation.</title>
        <authorList>
            <consortium name="The Broad Institute Genomics Platform"/>
            <consortium name="The Broad Institute Genome Sequencing Center for Infectious Disease"/>
            <person name="Wu L."/>
            <person name="Ma J."/>
        </authorList>
    </citation>
    <scope>NUCLEOTIDE SEQUENCE [LARGE SCALE GENOMIC DNA]</scope>
    <source>
        <strain evidence="10">CCUG 56029</strain>
    </source>
</reference>
<feature type="transmembrane region" description="Helical" evidence="8">
    <location>
        <begin position="210"/>
        <end position="231"/>
    </location>
</feature>
<feature type="transmembrane region" description="Helical" evidence="8">
    <location>
        <begin position="20"/>
        <end position="50"/>
    </location>
</feature>
<dbReference type="PANTHER" id="PTHR30269:SF37">
    <property type="entry name" value="MEMBRANE TRANSPORTER PROTEIN"/>
    <property type="match status" value="1"/>
</dbReference>
<feature type="transmembrane region" description="Helical" evidence="8">
    <location>
        <begin position="56"/>
        <end position="76"/>
    </location>
</feature>
<proteinExistence type="inferred from homology"/>
<keyword evidence="10" id="KW-1185">Reference proteome</keyword>
<protein>
    <recommendedName>
        <fullName evidence="8">Probable membrane transporter protein</fullName>
    </recommendedName>
</protein>
<comment type="caution">
    <text evidence="9">The sequence shown here is derived from an EMBL/GenBank/DDBJ whole genome shotgun (WGS) entry which is preliminary data.</text>
</comment>
<comment type="subcellular location">
    <subcellularLocation>
        <location evidence="1 8">Cell membrane</location>
        <topology evidence="1 8">Multi-pass membrane protein</topology>
    </subcellularLocation>
</comment>
<dbReference type="RefSeq" id="WP_379140125.1">
    <property type="nucleotide sequence ID" value="NZ_JBHUEN010000008.1"/>
</dbReference>
<dbReference type="InterPro" id="IPR052017">
    <property type="entry name" value="TSUP"/>
</dbReference>
<feature type="transmembrane region" description="Helical" evidence="8">
    <location>
        <begin position="96"/>
        <end position="127"/>
    </location>
</feature>
<dbReference type="Proteomes" id="UP001597213">
    <property type="component" value="Unassembled WGS sequence"/>
</dbReference>
<keyword evidence="6 8" id="KW-1133">Transmembrane helix</keyword>
<feature type="transmembrane region" description="Helical" evidence="8">
    <location>
        <begin position="238"/>
        <end position="256"/>
    </location>
</feature>